<accession>A0A1I4ZU89</accession>
<dbReference type="AlphaFoldDB" id="A0A1I4ZU89"/>
<protein>
    <submittedName>
        <fullName evidence="2">Uncharacterized protein</fullName>
    </submittedName>
</protein>
<proteinExistence type="predicted"/>
<dbReference type="EMBL" id="FOVF01000029">
    <property type="protein sequence ID" value="SFN53727.1"/>
    <property type="molecule type" value="Genomic_DNA"/>
</dbReference>
<evidence type="ECO:0000256" key="1">
    <source>
        <dbReference type="SAM" id="MobiDB-lite"/>
    </source>
</evidence>
<reference evidence="2 3" key="1">
    <citation type="submission" date="2016-10" db="EMBL/GenBank/DDBJ databases">
        <authorList>
            <person name="de Groot N.N."/>
        </authorList>
    </citation>
    <scope>NUCLEOTIDE SEQUENCE [LARGE SCALE GENOMIC DNA]</scope>
    <source>
        <strain evidence="2 3">CGMCC 1.7659</strain>
    </source>
</reference>
<feature type="region of interest" description="Disordered" evidence="1">
    <location>
        <begin position="1"/>
        <end position="28"/>
    </location>
</feature>
<gene>
    <name evidence="2" type="ORF">SAMN05216289_1294</name>
</gene>
<sequence>MELMTKAMPKHQAKPTVKGKFAPLSDSHSTKSAISSIEQCQMDKAYQFARMATTGAREAEDRCERVR</sequence>
<evidence type="ECO:0000313" key="2">
    <source>
        <dbReference type="EMBL" id="SFN53727.1"/>
    </source>
</evidence>
<evidence type="ECO:0000313" key="3">
    <source>
        <dbReference type="Proteomes" id="UP000198575"/>
    </source>
</evidence>
<keyword evidence="3" id="KW-1185">Reference proteome</keyword>
<organism evidence="2 3">
    <name type="scientific">Dokdonella immobilis</name>
    <dbReference type="NCBI Taxonomy" id="578942"/>
    <lineage>
        <taxon>Bacteria</taxon>
        <taxon>Pseudomonadati</taxon>
        <taxon>Pseudomonadota</taxon>
        <taxon>Gammaproteobacteria</taxon>
        <taxon>Lysobacterales</taxon>
        <taxon>Rhodanobacteraceae</taxon>
        <taxon>Dokdonella</taxon>
    </lineage>
</organism>
<dbReference type="Proteomes" id="UP000198575">
    <property type="component" value="Unassembled WGS sequence"/>
</dbReference>
<name>A0A1I4ZU89_9GAMM</name>